<keyword evidence="4" id="KW-0472">Membrane</keyword>
<dbReference type="CDD" id="cd00112">
    <property type="entry name" value="LDLa"/>
    <property type="match status" value="1"/>
</dbReference>
<keyword evidence="5" id="KW-0449">Lipoprotein</keyword>
<keyword evidence="1 2" id="KW-1015">Disulfide bond</keyword>
<evidence type="ECO:0000256" key="2">
    <source>
        <dbReference type="PROSITE-ProRule" id="PRU00124"/>
    </source>
</evidence>
<dbReference type="PROSITE" id="PS01209">
    <property type="entry name" value="LDLRA_1"/>
    <property type="match status" value="1"/>
</dbReference>
<dbReference type="Proteomes" id="UP001163046">
    <property type="component" value="Unassembled WGS sequence"/>
</dbReference>
<dbReference type="OrthoDB" id="10063075at2759"/>
<evidence type="ECO:0000313" key="5">
    <source>
        <dbReference type="EMBL" id="KAJ7390890.1"/>
    </source>
</evidence>
<dbReference type="InterPro" id="IPR002172">
    <property type="entry name" value="LDrepeatLR_classA_rpt"/>
</dbReference>
<feature type="disulfide bond" evidence="2">
    <location>
        <begin position="32"/>
        <end position="47"/>
    </location>
</feature>
<evidence type="ECO:0000313" key="6">
    <source>
        <dbReference type="Proteomes" id="UP001163046"/>
    </source>
</evidence>
<dbReference type="Gene3D" id="4.10.400.10">
    <property type="entry name" value="Low-density Lipoprotein Receptor"/>
    <property type="match status" value="1"/>
</dbReference>
<organism evidence="5 6">
    <name type="scientific">Desmophyllum pertusum</name>
    <dbReference type="NCBI Taxonomy" id="174260"/>
    <lineage>
        <taxon>Eukaryota</taxon>
        <taxon>Metazoa</taxon>
        <taxon>Cnidaria</taxon>
        <taxon>Anthozoa</taxon>
        <taxon>Hexacorallia</taxon>
        <taxon>Scleractinia</taxon>
        <taxon>Caryophylliina</taxon>
        <taxon>Caryophylliidae</taxon>
        <taxon>Desmophyllum</taxon>
    </lineage>
</organism>
<evidence type="ECO:0000256" key="4">
    <source>
        <dbReference type="SAM" id="Phobius"/>
    </source>
</evidence>
<dbReference type="AlphaFoldDB" id="A0A9X0A0I6"/>
<feature type="transmembrane region" description="Helical" evidence="4">
    <location>
        <begin position="210"/>
        <end position="232"/>
    </location>
</feature>
<proteinExistence type="predicted"/>
<dbReference type="SUPFAM" id="SSF57424">
    <property type="entry name" value="LDL receptor-like module"/>
    <property type="match status" value="1"/>
</dbReference>
<dbReference type="InterPro" id="IPR023415">
    <property type="entry name" value="LDLR_class-A_CS"/>
</dbReference>
<dbReference type="InterPro" id="IPR036055">
    <property type="entry name" value="LDL_receptor-like_sf"/>
</dbReference>
<keyword evidence="5" id="KW-0675">Receptor</keyword>
<reference evidence="5" key="1">
    <citation type="submission" date="2023-01" db="EMBL/GenBank/DDBJ databases">
        <title>Genome assembly of the deep-sea coral Lophelia pertusa.</title>
        <authorList>
            <person name="Herrera S."/>
            <person name="Cordes E."/>
        </authorList>
    </citation>
    <scope>NUCLEOTIDE SEQUENCE</scope>
    <source>
        <strain evidence="5">USNM1676648</strain>
        <tissue evidence="5">Polyp</tissue>
    </source>
</reference>
<accession>A0A9X0A0I6</accession>
<dbReference type="PROSITE" id="PS50068">
    <property type="entry name" value="LDLRA_2"/>
    <property type="match status" value="1"/>
</dbReference>
<keyword evidence="4" id="KW-1133">Transmembrane helix</keyword>
<evidence type="ECO:0000256" key="3">
    <source>
        <dbReference type="SAM" id="MobiDB-lite"/>
    </source>
</evidence>
<protein>
    <submittedName>
        <fullName evidence="5">Low-density lipoprotein receptor domain class A</fullName>
    </submittedName>
</protein>
<dbReference type="EMBL" id="MU825409">
    <property type="protein sequence ID" value="KAJ7390890.1"/>
    <property type="molecule type" value="Genomic_DNA"/>
</dbReference>
<name>A0A9X0A0I6_9CNID</name>
<feature type="compositionally biased region" description="Low complexity" evidence="3">
    <location>
        <begin position="58"/>
        <end position="67"/>
    </location>
</feature>
<feature type="compositionally biased region" description="Polar residues" evidence="3">
    <location>
        <begin position="72"/>
        <end position="93"/>
    </location>
</feature>
<feature type="disulfide bond" evidence="2">
    <location>
        <begin position="13"/>
        <end position="25"/>
    </location>
</feature>
<keyword evidence="6" id="KW-1185">Reference proteome</keyword>
<feature type="disulfide bond" evidence="2">
    <location>
        <begin position="20"/>
        <end position="38"/>
    </location>
</feature>
<keyword evidence="4" id="KW-0812">Transmembrane</keyword>
<feature type="region of interest" description="Disordered" evidence="3">
    <location>
        <begin position="58"/>
        <end position="99"/>
    </location>
</feature>
<evidence type="ECO:0000256" key="1">
    <source>
        <dbReference type="ARBA" id="ARBA00023157"/>
    </source>
</evidence>
<dbReference type="SMART" id="SM00192">
    <property type="entry name" value="LDLa"/>
    <property type="match status" value="1"/>
</dbReference>
<sequence>MSDVKKHLSYGLCSTDEFQCDAIKCVNISLRCDGEINCNDHSDELHCDVKETQLNTTNMTMSANSTSPPTTPRNLTISPPTPPSNQTRSTKPTLSKKRKGDGYIKKRVYFDNHTKRRKKRPPFYHKIPAWSPNEASTTAWDKTTSEVNIKNGEASPVTHCSVDECVKWKACWRDVTRSRQCACDEAACGRGWKAISTHAGNENDRKLKDVFEWVVISISSTGLLVAIIFLLLKRRRLRQNNDRPLHVRTVVCYHHGQADSACQGGGAENRPLCGKARCPSRLTPRAEGNVCYIDFSGQVKRNR</sequence>
<comment type="caution">
    <text evidence="5">The sequence shown here is derived from an EMBL/GenBank/DDBJ whole genome shotgun (WGS) entry which is preliminary data.</text>
</comment>
<gene>
    <name evidence="5" type="primary">LRP5L</name>
    <name evidence="5" type="ORF">OS493_020910</name>
</gene>
<dbReference type="Pfam" id="PF00057">
    <property type="entry name" value="Ldl_recept_a"/>
    <property type="match status" value="1"/>
</dbReference>